<feature type="compositionally biased region" description="Acidic residues" evidence="1">
    <location>
        <begin position="367"/>
        <end position="377"/>
    </location>
</feature>
<dbReference type="Proteomes" id="UP000053424">
    <property type="component" value="Unassembled WGS sequence"/>
</dbReference>
<feature type="compositionally biased region" description="Polar residues" evidence="1">
    <location>
        <begin position="1293"/>
        <end position="1318"/>
    </location>
</feature>
<evidence type="ECO:0000259" key="2">
    <source>
        <dbReference type="Pfam" id="PF09444"/>
    </source>
</evidence>
<feature type="domain" description="DNA replication checkpoint mediator MRC1" evidence="2">
    <location>
        <begin position="1032"/>
        <end position="1169"/>
    </location>
</feature>
<feature type="compositionally biased region" description="Low complexity" evidence="1">
    <location>
        <begin position="741"/>
        <end position="754"/>
    </location>
</feature>
<feature type="compositionally biased region" description="Polar residues" evidence="1">
    <location>
        <begin position="1"/>
        <end position="11"/>
    </location>
</feature>
<name>A0A0C3CAR7_HEBCY</name>
<feature type="region of interest" description="Disordered" evidence="1">
    <location>
        <begin position="961"/>
        <end position="1069"/>
    </location>
</feature>
<feature type="compositionally biased region" description="Basic and acidic residues" evidence="1">
    <location>
        <begin position="1019"/>
        <end position="1031"/>
    </location>
</feature>
<feature type="compositionally biased region" description="Polar residues" evidence="1">
    <location>
        <begin position="621"/>
        <end position="633"/>
    </location>
</feature>
<evidence type="ECO:0000256" key="1">
    <source>
        <dbReference type="SAM" id="MobiDB-lite"/>
    </source>
</evidence>
<dbReference type="HOGENOM" id="CLU_002696_0_0_1"/>
<feature type="compositionally biased region" description="Polar residues" evidence="1">
    <location>
        <begin position="704"/>
        <end position="716"/>
    </location>
</feature>
<feature type="compositionally biased region" description="Acidic residues" evidence="1">
    <location>
        <begin position="1243"/>
        <end position="1254"/>
    </location>
</feature>
<feature type="compositionally biased region" description="Acidic residues" evidence="1">
    <location>
        <begin position="584"/>
        <end position="605"/>
    </location>
</feature>
<feature type="compositionally biased region" description="Acidic residues" evidence="1">
    <location>
        <begin position="1041"/>
        <end position="1050"/>
    </location>
</feature>
<feature type="compositionally biased region" description="Acidic residues" evidence="1">
    <location>
        <begin position="559"/>
        <end position="572"/>
    </location>
</feature>
<feature type="compositionally biased region" description="Polar residues" evidence="1">
    <location>
        <begin position="158"/>
        <end position="171"/>
    </location>
</feature>
<dbReference type="OrthoDB" id="3361281at2759"/>
<organism evidence="3 4">
    <name type="scientific">Hebeloma cylindrosporum</name>
    <dbReference type="NCBI Taxonomy" id="76867"/>
    <lineage>
        <taxon>Eukaryota</taxon>
        <taxon>Fungi</taxon>
        <taxon>Dikarya</taxon>
        <taxon>Basidiomycota</taxon>
        <taxon>Agaricomycotina</taxon>
        <taxon>Agaricomycetes</taxon>
        <taxon>Agaricomycetidae</taxon>
        <taxon>Agaricales</taxon>
        <taxon>Agaricineae</taxon>
        <taxon>Hymenogastraceae</taxon>
        <taxon>Hebeloma</taxon>
    </lineage>
</organism>
<feature type="region of interest" description="Disordered" evidence="1">
    <location>
        <begin position="1243"/>
        <end position="1375"/>
    </location>
</feature>
<reference evidence="3 4" key="1">
    <citation type="submission" date="2014-04" db="EMBL/GenBank/DDBJ databases">
        <authorList>
            <consortium name="DOE Joint Genome Institute"/>
            <person name="Kuo A."/>
            <person name="Gay G."/>
            <person name="Dore J."/>
            <person name="Kohler A."/>
            <person name="Nagy L.G."/>
            <person name="Floudas D."/>
            <person name="Copeland A."/>
            <person name="Barry K.W."/>
            <person name="Cichocki N."/>
            <person name="Veneault-Fourrey C."/>
            <person name="LaButti K."/>
            <person name="Lindquist E.A."/>
            <person name="Lipzen A."/>
            <person name="Lundell T."/>
            <person name="Morin E."/>
            <person name="Murat C."/>
            <person name="Sun H."/>
            <person name="Tunlid A."/>
            <person name="Henrissat B."/>
            <person name="Grigoriev I.V."/>
            <person name="Hibbett D.S."/>
            <person name="Martin F."/>
            <person name="Nordberg H.P."/>
            <person name="Cantor M.N."/>
            <person name="Hua S.X."/>
        </authorList>
    </citation>
    <scope>NUCLEOTIDE SEQUENCE [LARGE SCALE GENOMIC DNA]</scope>
    <source>
        <strain evidence="4">h7</strain>
    </source>
</reference>
<feature type="compositionally biased region" description="Acidic residues" evidence="1">
    <location>
        <begin position="1127"/>
        <end position="1136"/>
    </location>
</feature>
<protein>
    <recommendedName>
        <fullName evidence="2">DNA replication checkpoint mediator MRC1 domain-containing protein</fullName>
    </recommendedName>
</protein>
<feature type="compositionally biased region" description="Basic and acidic residues" evidence="1">
    <location>
        <begin position="289"/>
        <end position="302"/>
    </location>
</feature>
<feature type="compositionally biased region" description="Basic and acidic residues" evidence="1">
    <location>
        <begin position="820"/>
        <end position="835"/>
    </location>
</feature>
<feature type="compositionally biased region" description="Acidic residues" evidence="1">
    <location>
        <begin position="100"/>
        <end position="110"/>
    </location>
</feature>
<reference evidence="4" key="2">
    <citation type="submission" date="2015-01" db="EMBL/GenBank/DDBJ databases">
        <title>Evolutionary Origins and Diversification of the Mycorrhizal Mutualists.</title>
        <authorList>
            <consortium name="DOE Joint Genome Institute"/>
            <consortium name="Mycorrhizal Genomics Consortium"/>
            <person name="Kohler A."/>
            <person name="Kuo A."/>
            <person name="Nagy L.G."/>
            <person name="Floudas D."/>
            <person name="Copeland A."/>
            <person name="Barry K.W."/>
            <person name="Cichocki N."/>
            <person name="Veneault-Fourrey C."/>
            <person name="LaButti K."/>
            <person name="Lindquist E.A."/>
            <person name="Lipzen A."/>
            <person name="Lundell T."/>
            <person name="Morin E."/>
            <person name="Murat C."/>
            <person name="Riley R."/>
            <person name="Ohm R."/>
            <person name="Sun H."/>
            <person name="Tunlid A."/>
            <person name="Henrissat B."/>
            <person name="Grigoriev I.V."/>
            <person name="Hibbett D.S."/>
            <person name="Martin F."/>
        </authorList>
    </citation>
    <scope>NUCLEOTIDE SEQUENCE [LARGE SCALE GENOMIC DNA]</scope>
    <source>
        <strain evidence="4">h7</strain>
    </source>
</reference>
<dbReference type="EMBL" id="KN831771">
    <property type="protein sequence ID" value="KIM45915.1"/>
    <property type="molecule type" value="Genomic_DNA"/>
</dbReference>
<evidence type="ECO:0000313" key="3">
    <source>
        <dbReference type="EMBL" id="KIM45915.1"/>
    </source>
</evidence>
<dbReference type="Pfam" id="PF09444">
    <property type="entry name" value="MRC1"/>
    <property type="match status" value="1"/>
</dbReference>
<feature type="region of interest" description="Disordered" evidence="1">
    <location>
        <begin position="918"/>
        <end position="937"/>
    </location>
</feature>
<feature type="compositionally biased region" description="Polar residues" evidence="1">
    <location>
        <begin position="1334"/>
        <end position="1354"/>
    </location>
</feature>
<feature type="compositionally biased region" description="Low complexity" evidence="1">
    <location>
        <begin position="203"/>
        <end position="212"/>
    </location>
</feature>
<accession>A0A0C3CAR7</accession>
<dbReference type="STRING" id="686832.A0A0C3CAR7"/>
<feature type="compositionally biased region" description="Polar residues" evidence="1">
    <location>
        <begin position="213"/>
        <end position="230"/>
    </location>
</feature>
<feature type="region of interest" description="Disordered" evidence="1">
    <location>
        <begin position="820"/>
        <end position="848"/>
    </location>
</feature>
<proteinExistence type="predicted"/>
<dbReference type="InterPro" id="IPR018564">
    <property type="entry name" value="Repl_chkpnt_MRC1_dom"/>
</dbReference>
<feature type="region of interest" description="Disordered" evidence="1">
    <location>
        <begin position="1113"/>
        <end position="1148"/>
    </location>
</feature>
<sequence length="1375" mass="151544">MSSSPQLTPDASSAKRPLRTYRRREEPPAEDAGTSVTSLGSIYANADSVHCTAPPGLSEEIPPSSPRTSHAVRGHTNDDEAPESPKFDYKWRTELKRLDEDEDDLPEDNDPPTASVFGQPHILHVAAGISTDSSSRTKSHVSKPSPPASDDVFCGSNLDKNASPSQISSAKPSFVLSSPAVGRARNSRVIQDSDSEPEPLKDSSSTTPSSSSQLQHLISPKSRSLSTPPTSEDDMPGNILTKPRSSGRRKPLAASRGSVPPLEFNEGPSSEVRRPSGTKQRSRKFKAPTKKDMAEIAKERGRLAAQTAVSIARNEKSSKYTVENLFAKIHDGHPKQPPPSDPIEPFSSSPPTGRSTTTQRPSHILELPDDPDEDDLELPPVSAMLGDIMEKTRRKDLQDMKQKLIHSKKPPVDLSYDDDDLEIIPRSPNKMALMEQRKKLKERRISEGRKRQMRLANIGIPNAAVPIVGHSQGGIASIISQQATTRVDQVALNRIMAAEVRKEAQQATKQKEEVWQKHGGHLRTRPNVQPEGLSIAVESLAKKVLKAAELDATNKMDIEGDDEDERSDEDWSPDFKGSGSPEPAEQEASDEQEEGDENAPMDEDTIMVAEASLDDDEDGNIRTSTSRRTIVQSDSEDEGDENAPAKPQRYRRSTSSSERYTEDEQDKENDTTLMYDGTEDKENETLARRQCNSSRSIFDATDIRNPSLSPTFPSQERNARNGDIQSQVGEQRSPLKELISEESPSSLRSSTLTQSFAAKLQQASPLHDTMGPTSTLQPFLFRKGGSAGFDGFSQFSQCEPDVYRAAPSLQPGFSELFENATEKQRESSIKADRGGSRSGSGEANVSEPRIPHRTDTLELTQDVTSALSLQPAFQVQESLMRKADAIFEKEQAFVLEAAKKKHEKASSALYVNEHGFLTQTRPENGSPEIYRPSPSQSLYSGDSFRAPLISPLQARPRAPLRTLSISSPFRQPESPEQAPLRRLRKAPTPPPLGSRTISPQATTPPRKLNAFEALARGATKAEKRRPDKAKSAELSVFVENEAAESDDEDVFGFAKPKDDDEEEGEDLDKPLDVLMDDKEMDEATVAAELVHEKFMEQAEEADKKLQQMHMEVVQGEHRKRQRGVGVDDSDEESEDGDNSKALRAMKKSKIERGDIKDLGANEETRAFADTYQQTLQDDDQEFSYLVDQSESNVLGGRVMTEEEWEEVQNKDIEQEEETFTLGEFTHELRQRKAAGVEDVAMDPEDVSWVEDDQKEEITQLKTVNSRQRPRGRLQDSDTSELDGTMGAFRRSGDQINVSSKQWLAQENRSRNAGTSRSVGGSAITGHAKAKSKTGAISSRKGTSAQDPPSSTTGNKGVKSAPSMLSVITDKSRHFA</sequence>
<feature type="compositionally biased region" description="Basic and acidic residues" evidence="1">
    <location>
        <begin position="678"/>
        <end position="687"/>
    </location>
</feature>
<gene>
    <name evidence="3" type="ORF">M413DRAFT_297297</name>
</gene>
<feature type="region of interest" description="Disordered" evidence="1">
    <location>
        <begin position="509"/>
        <end position="530"/>
    </location>
</feature>
<keyword evidence="4" id="KW-1185">Reference proteome</keyword>
<feature type="compositionally biased region" description="Low complexity" evidence="1">
    <location>
        <begin position="345"/>
        <end position="362"/>
    </location>
</feature>
<feature type="region of interest" description="Disordered" evidence="1">
    <location>
        <begin position="1"/>
        <end position="389"/>
    </location>
</feature>
<evidence type="ECO:0000313" key="4">
    <source>
        <dbReference type="Proteomes" id="UP000053424"/>
    </source>
</evidence>
<feature type="region of interest" description="Disordered" evidence="1">
    <location>
        <begin position="554"/>
        <end position="754"/>
    </location>
</feature>
<feature type="compositionally biased region" description="Basic and acidic residues" evidence="1">
    <location>
        <begin position="75"/>
        <end position="99"/>
    </location>
</feature>